<dbReference type="PROSITE" id="PS50110">
    <property type="entry name" value="RESPONSE_REGULATORY"/>
    <property type="match status" value="1"/>
</dbReference>
<feature type="modified residue" description="4-aspartylphosphate" evidence="2">
    <location>
        <position position="56"/>
    </location>
</feature>
<dbReference type="Pfam" id="PF00072">
    <property type="entry name" value="Response_reg"/>
    <property type="match status" value="1"/>
</dbReference>
<evidence type="ECO:0000256" key="2">
    <source>
        <dbReference type="PROSITE-ProRule" id="PRU00169"/>
    </source>
</evidence>
<dbReference type="Proteomes" id="UP000196531">
    <property type="component" value="Unassembled WGS sequence"/>
</dbReference>
<sequence>MSDKIVLIVDDEEKLVELTADLIEAMGHEVEVHTSSEKALVSFCANPQNYKLVITDHTMPGLSGVDLILKIREYSLDIPCILTTGAVLSEVEELFSADPNLTYLKKPYRRANLQELLEKYTS</sequence>
<evidence type="ECO:0000313" key="4">
    <source>
        <dbReference type="EMBL" id="OUR97912.1"/>
    </source>
</evidence>
<dbReference type="InterPro" id="IPR050595">
    <property type="entry name" value="Bact_response_regulator"/>
</dbReference>
<reference evidence="5" key="1">
    <citation type="journal article" date="2017" name="Proc. Natl. Acad. Sci. U.S.A.">
        <title>Simulation of Deepwater Horizon oil plume reveals substrate specialization within a complex community of hydrocarbon-degraders.</title>
        <authorList>
            <person name="Hu P."/>
            <person name="Dubinsky E.A."/>
            <person name="Probst A.J."/>
            <person name="Wang J."/>
            <person name="Sieber C.M.K."/>
            <person name="Tom L.M."/>
            <person name="Gardinali P."/>
            <person name="Banfield J.F."/>
            <person name="Atlas R.M."/>
            <person name="Andersen G.L."/>
        </authorList>
    </citation>
    <scope>NUCLEOTIDE SEQUENCE [LARGE SCALE GENOMIC DNA]</scope>
</reference>
<dbReference type="Gene3D" id="3.40.50.2300">
    <property type="match status" value="1"/>
</dbReference>
<evidence type="ECO:0000313" key="5">
    <source>
        <dbReference type="Proteomes" id="UP000196531"/>
    </source>
</evidence>
<evidence type="ECO:0000259" key="3">
    <source>
        <dbReference type="PROSITE" id="PS50110"/>
    </source>
</evidence>
<keyword evidence="1 2" id="KW-0597">Phosphoprotein</keyword>
<name>A0A1Y5FFC9_9BACT</name>
<dbReference type="PANTHER" id="PTHR44591:SF3">
    <property type="entry name" value="RESPONSE REGULATORY DOMAIN-CONTAINING PROTEIN"/>
    <property type="match status" value="1"/>
</dbReference>
<dbReference type="SMART" id="SM00448">
    <property type="entry name" value="REC"/>
    <property type="match status" value="1"/>
</dbReference>
<dbReference type="SUPFAM" id="SSF52172">
    <property type="entry name" value="CheY-like"/>
    <property type="match status" value="1"/>
</dbReference>
<dbReference type="GO" id="GO:0000160">
    <property type="term" value="P:phosphorelay signal transduction system"/>
    <property type="evidence" value="ECO:0007669"/>
    <property type="project" value="InterPro"/>
</dbReference>
<organism evidence="4 5">
    <name type="scientific">Halobacteriovorax marinus</name>
    <dbReference type="NCBI Taxonomy" id="97084"/>
    <lineage>
        <taxon>Bacteria</taxon>
        <taxon>Pseudomonadati</taxon>
        <taxon>Bdellovibrionota</taxon>
        <taxon>Bacteriovoracia</taxon>
        <taxon>Bacteriovoracales</taxon>
        <taxon>Halobacteriovoraceae</taxon>
        <taxon>Halobacteriovorax</taxon>
    </lineage>
</organism>
<evidence type="ECO:0000256" key="1">
    <source>
        <dbReference type="ARBA" id="ARBA00022553"/>
    </source>
</evidence>
<dbReference type="InterPro" id="IPR001789">
    <property type="entry name" value="Sig_transdc_resp-reg_receiver"/>
</dbReference>
<dbReference type="EMBL" id="MAAO01000005">
    <property type="protein sequence ID" value="OUR97912.1"/>
    <property type="molecule type" value="Genomic_DNA"/>
</dbReference>
<comment type="caution">
    <text evidence="4">The sequence shown here is derived from an EMBL/GenBank/DDBJ whole genome shotgun (WGS) entry which is preliminary data.</text>
</comment>
<feature type="domain" description="Response regulatory" evidence="3">
    <location>
        <begin position="5"/>
        <end position="121"/>
    </location>
</feature>
<dbReference type="AlphaFoldDB" id="A0A1Y5FFC9"/>
<accession>A0A1Y5FFC9</accession>
<dbReference type="InterPro" id="IPR011006">
    <property type="entry name" value="CheY-like_superfamily"/>
</dbReference>
<dbReference type="PANTHER" id="PTHR44591">
    <property type="entry name" value="STRESS RESPONSE REGULATOR PROTEIN 1"/>
    <property type="match status" value="1"/>
</dbReference>
<proteinExistence type="predicted"/>
<gene>
    <name evidence="4" type="ORF">A9Q84_06875</name>
</gene>
<protein>
    <recommendedName>
        <fullName evidence="3">Response regulatory domain-containing protein</fullName>
    </recommendedName>
</protein>